<evidence type="ECO:0000313" key="2">
    <source>
        <dbReference type="Proteomes" id="UP001234297"/>
    </source>
</evidence>
<reference evidence="1 2" key="1">
    <citation type="journal article" date="2022" name="Hortic Res">
        <title>A haplotype resolved chromosomal level avocado genome allows analysis of novel avocado genes.</title>
        <authorList>
            <person name="Nath O."/>
            <person name="Fletcher S.J."/>
            <person name="Hayward A."/>
            <person name="Shaw L.M."/>
            <person name="Masouleh A.K."/>
            <person name="Furtado A."/>
            <person name="Henry R.J."/>
            <person name="Mitter N."/>
        </authorList>
    </citation>
    <scope>NUCLEOTIDE SEQUENCE [LARGE SCALE GENOMIC DNA]</scope>
    <source>
        <strain evidence="2">cv. Hass</strain>
    </source>
</reference>
<accession>A0ACC2MEM5</accession>
<protein>
    <submittedName>
        <fullName evidence="1">Uncharacterized protein</fullName>
    </submittedName>
</protein>
<dbReference type="EMBL" id="CM056810">
    <property type="protein sequence ID" value="KAJ8644086.1"/>
    <property type="molecule type" value="Genomic_DNA"/>
</dbReference>
<gene>
    <name evidence="1" type="ORF">MRB53_005834</name>
</gene>
<comment type="caution">
    <text evidence="1">The sequence shown here is derived from an EMBL/GenBank/DDBJ whole genome shotgun (WGS) entry which is preliminary data.</text>
</comment>
<name>A0ACC2MEM5_PERAE</name>
<organism evidence="1 2">
    <name type="scientific">Persea americana</name>
    <name type="common">Avocado</name>
    <dbReference type="NCBI Taxonomy" id="3435"/>
    <lineage>
        <taxon>Eukaryota</taxon>
        <taxon>Viridiplantae</taxon>
        <taxon>Streptophyta</taxon>
        <taxon>Embryophyta</taxon>
        <taxon>Tracheophyta</taxon>
        <taxon>Spermatophyta</taxon>
        <taxon>Magnoliopsida</taxon>
        <taxon>Magnoliidae</taxon>
        <taxon>Laurales</taxon>
        <taxon>Lauraceae</taxon>
        <taxon>Persea</taxon>
    </lineage>
</organism>
<proteinExistence type="predicted"/>
<evidence type="ECO:0000313" key="1">
    <source>
        <dbReference type="EMBL" id="KAJ8644086.1"/>
    </source>
</evidence>
<sequence length="69" mass="7673">MLTKLCDSNQARDIRHLEADWNLSAFSQLRMMPTLVSAAMQSVPDNHVANLHPSRKTSVVVQAAPTRQS</sequence>
<dbReference type="Proteomes" id="UP001234297">
    <property type="component" value="Chromosome 2"/>
</dbReference>
<keyword evidence="2" id="KW-1185">Reference proteome</keyword>